<organism evidence="1 2">
    <name type="scientific">Penicillium hetheringtonii</name>
    <dbReference type="NCBI Taxonomy" id="911720"/>
    <lineage>
        <taxon>Eukaryota</taxon>
        <taxon>Fungi</taxon>
        <taxon>Dikarya</taxon>
        <taxon>Ascomycota</taxon>
        <taxon>Pezizomycotina</taxon>
        <taxon>Eurotiomycetes</taxon>
        <taxon>Eurotiomycetidae</taxon>
        <taxon>Eurotiales</taxon>
        <taxon>Aspergillaceae</taxon>
        <taxon>Penicillium</taxon>
    </lineage>
</organism>
<reference evidence="1 2" key="1">
    <citation type="journal article" date="2023" name="IMA Fungus">
        <title>Comparative genomic study of the Penicillium genus elucidates a diverse pangenome and 15 lateral gene transfer events.</title>
        <authorList>
            <person name="Petersen C."/>
            <person name="Sorensen T."/>
            <person name="Nielsen M.R."/>
            <person name="Sondergaard T.E."/>
            <person name="Sorensen J.L."/>
            <person name="Fitzpatrick D.A."/>
            <person name="Frisvad J.C."/>
            <person name="Nielsen K.L."/>
        </authorList>
    </citation>
    <scope>NUCLEOTIDE SEQUENCE [LARGE SCALE GENOMIC DNA]</scope>
    <source>
        <strain evidence="1 2">IBT 29057</strain>
    </source>
</reference>
<dbReference type="Proteomes" id="UP001216150">
    <property type="component" value="Unassembled WGS sequence"/>
</dbReference>
<sequence>MRTLELELGHRVVMIERDPLILLSWTLCVEDVGGVHVHVDVEDEAVDDVDADDVHEDVVHAGGDADVDVEIVDGLDGLKVRLVDDDMFFWMGYDACSLGMVSRRLL</sequence>
<evidence type="ECO:0000313" key="2">
    <source>
        <dbReference type="Proteomes" id="UP001216150"/>
    </source>
</evidence>
<dbReference type="AlphaFoldDB" id="A0AAD6DH65"/>
<accession>A0AAD6DH65</accession>
<evidence type="ECO:0000313" key="1">
    <source>
        <dbReference type="EMBL" id="KAJ5580998.1"/>
    </source>
</evidence>
<dbReference type="EMBL" id="JAQJAC010000006">
    <property type="protein sequence ID" value="KAJ5580998.1"/>
    <property type="molecule type" value="Genomic_DNA"/>
</dbReference>
<name>A0AAD6DH65_9EURO</name>
<comment type="caution">
    <text evidence="1">The sequence shown here is derived from an EMBL/GenBank/DDBJ whole genome shotgun (WGS) entry which is preliminary data.</text>
</comment>
<proteinExistence type="predicted"/>
<protein>
    <submittedName>
        <fullName evidence="1">Uncharacterized protein</fullName>
    </submittedName>
</protein>
<gene>
    <name evidence="1" type="ORF">N7450_007299</name>
</gene>
<keyword evidence="2" id="KW-1185">Reference proteome</keyword>